<keyword evidence="3" id="KW-1185">Reference proteome</keyword>
<feature type="compositionally biased region" description="Polar residues" evidence="1">
    <location>
        <begin position="313"/>
        <end position="322"/>
    </location>
</feature>
<dbReference type="Proteomes" id="UP000243217">
    <property type="component" value="Unassembled WGS sequence"/>
</dbReference>
<protein>
    <submittedName>
        <fullName evidence="2">Uncharacterized protein</fullName>
    </submittedName>
</protein>
<feature type="region of interest" description="Disordered" evidence="1">
    <location>
        <begin position="302"/>
        <end position="406"/>
    </location>
</feature>
<dbReference type="PANTHER" id="PTHR37736:SF1">
    <property type="entry name" value="GLYCINE-RICH PROTEIN"/>
    <property type="match status" value="1"/>
</dbReference>
<feature type="region of interest" description="Disordered" evidence="1">
    <location>
        <begin position="120"/>
        <end position="140"/>
    </location>
</feature>
<dbReference type="EMBL" id="JNBS01002197">
    <property type="protein sequence ID" value="OQR94219.1"/>
    <property type="molecule type" value="Genomic_DNA"/>
</dbReference>
<sequence>MGMARANDSTVKKSSKKKAAPAPIDFTAIDHPYVVLLNKKLRSLKKKQEKIKVLEESLVGSTKTLNEQQLEVLANKPFVEKMTVELEGLRQLFVETTLLKETQEKQDDNTLKVEEPIVEKEVPEEPKSEEEQENVKAETEAVDPELVAPVVQVSEDEKLQYVAEILKLLHAVSMHQALGHDVPIALDYFVKVLMGGTRPPAEVSFVENLDESIEEAKRYLDNSDKVLACDMSYRDLREAIEKLVNPPVKETAPVEEVPHINFFAEPDEPEENAANDVENETLEVILDAAIDEVVVIVEEGEVVQEPNPEDPSQPKTFASATANKRPHSGHRRHKTSPRNAHSTENGDKPKQPRRQYKPKVVSDATDSKPRPQRAPKASSSSPSAEGSKLKPRRPRTRGPKKESETP</sequence>
<gene>
    <name evidence="2" type="ORF">THRCLA_08218</name>
</gene>
<evidence type="ECO:0000313" key="2">
    <source>
        <dbReference type="EMBL" id="OQR94219.1"/>
    </source>
</evidence>
<dbReference type="PANTHER" id="PTHR37736">
    <property type="entry name" value="GLYCINE-RICH PROTEIN"/>
    <property type="match status" value="1"/>
</dbReference>
<comment type="caution">
    <text evidence="2">The sequence shown here is derived from an EMBL/GenBank/DDBJ whole genome shotgun (WGS) entry which is preliminary data.</text>
</comment>
<feature type="compositionally biased region" description="Basic residues" evidence="1">
    <location>
        <begin position="324"/>
        <end position="336"/>
    </location>
</feature>
<accession>A0A1V9Z8B6</accession>
<feature type="region of interest" description="Disordered" evidence="1">
    <location>
        <begin position="1"/>
        <end position="22"/>
    </location>
</feature>
<dbReference type="AlphaFoldDB" id="A0A1V9Z8B6"/>
<feature type="compositionally biased region" description="Basic residues" evidence="1">
    <location>
        <begin position="389"/>
        <end position="398"/>
    </location>
</feature>
<organism evidence="2 3">
    <name type="scientific">Thraustotheca clavata</name>
    <dbReference type="NCBI Taxonomy" id="74557"/>
    <lineage>
        <taxon>Eukaryota</taxon>
        <taxon>Sar</taxon>
        <taxon>Stramenopiles</taxon>
        <taxon>Oomycota</taxon>
        <taxon>Saprolegniomycetes</taxon>
        <taxon>Saprolegniales</taxon>
        <taxon>Achlyaceae</taxon>
        <taxon>Thraustotheca</taxon>
    </lineage>
</organism>
<reference evidence="2 3" key="1">
    <citation type="journal article" date="2014" name="Genome Biol. Evol.">
        <title>The secreted proteins of Achlya hypogyna and Thraustotheca clavata identify the ancestral oomycete secretome and reveal gene acquisitions by horizontal gene transfer.</title>
        <authorList>
            <person name="Misner I."/>
            <person name="Blouin N."/>
            <person name="Leonard G."/>
            <person name="Richards T.A."/>
            <person name="Lane C.E."/>
        </authorList>
    </citation>
    <scope>NUCLEOTIDE SEQUENCE [LARGE SCALE GENOMIC DNA]</scope>
    <source>
        <strain evidence="2 3">ATCC 34112</strain>
    </source>
</reference>
<evidence type="ECO:0000256" key="1">
    <source>
        <dbReference type="SAM" id="MobiDB-lite"/>
    </source>
</evidence>
<evidence type="ECO:0000313" key="3">
    <source>
        <dbReference type="Proteomes" id="UP000243217"/>
    </source>
</evidence>
<name>A0A1V9Z8B6_9STRA</name>
<feature type="compositionally biased region" description="Low complexity" evidence="1">
    <location>
        <begin position="374"/>
        <end position="386"/>
    </location>
</feature>
<dbReference type="OrthoDB" id="69150at2759"/>
<proteinExistence type="predicted"/>